<gene>
    <name evidence="2" type="ORF">BO97DRAFT_352472</name>
</gene>
<dbReference type="Gene3D" id="1.10.510.10">
    <property type="entry name" value="Transferase(Phosphotransferase) domain 1"/>
    <property type="match status" value="1"/>
</dbReference>
<dbReference type="PROSITE" id="PS50011">
    <property type="entry name" value="PROTEIN_KINASE_DOM"/>
    <property type="match status" value="1"/>
</dbReference>
<evidence type="ECO:0000313" key="3">
    <source>
        <dbReference type="Proteomes" id="UP000248961"/>
    </source>
</evidence>
<dbReference type="InterPro" id="IPR011009">
    <property type="entry name" value="Kinase-like_dom_sf"/>
</dbReference>
<proteinExistence type="predicted"/>
<protein>
    <recommendedName>
        <fullName evidence="1">Protein kinase domain-containing protein</fullName>
    </recommendedName>
</protein>
<dbReference type="GeneID" id="37196314"/>
<dbReference type="InterPro" id="IPR052396">
    <property type="entry name" value="Meiotic_Drive_Suppr_Kinase"/>
</dbReference>
<dbReference type="PANTHER" id="PTHR37171">
    <property type="entry name" value="SERINE/THREONINE-PROTEIN KINASE YRZF-RELATED"/>
    <property type="match status" value="1"/>
</dbReference>
<organism evidence="2 3">
    <name type="scientific">Aspergillus homomorphus (strain CBS 101889)</name>
    <dbReference type="NCBI Taxonomy" id="1450537"/>
    <lineage>
        <taxon>Eukaryota</taxon>
        <taxon>Fungi</taxon>
        <taxon>Dikarya</taxon>
        <taxon>Ascomycota</taxon>
        <taxon>Pezizomycotina</taxon>
        <taxon>Eurotiomycetes</taxon>
        <taxon>Eurotiomycetidae</taxon>
        <taxon>Eurotiales</taxon>
        <taxon>Aspergillaceae</taxon>
        <taxon>Aspergillus</taxon>
        <taxon>Aspergillus subgen. Circumdati</taxon>
    </lineage>
</organism>
<dbReference type="RefSeq" id="XP_025548379.1">
    <property type="nucleotide sequence ID" value="XM_025692025.1"/>
</dbReference>
<dbReference type="VEuPathDB" id="FungiDB:BO97DRAFT_352472"/>
<evidence type="ECO:0000259" key="1">
    <source>
        <dbReference type="PROSITE" id="PS50011"/>
    </source>
</evidence>
<sequence>MNRGLFFPLDFNSFHTIPKPPIPYVEGYEFSVVEHFPVKPKRSPDVDFTTTEYERRTTQELVHRCVRRSPKKGTMGTRELGLKVFLPLRIGDNEMSQVALVEVTSGHLAGMRVVAKLYDPLYYDHATLRWNPFSYVEADYAREVAAYRHLHEDNLGEYIPQLYGSYSTSIVHPGVGTRAVRLILVEYIHGTSMYHLAPNDFPEEVHRHIMYQIVKAESQFYAVDVRHGDLYQRNVIISGEARHDPNNRPRVTIIDFGRANIGRAIPRLLNWSLEPRLLPGVYVSPILRWHRGITPKPNDFAMWCMWAWNEWLCHEFRDDIPAITPEMERWVPDDVRGNPFFIELFGPE</sequence>
<dbReference type="OrthoDB" id="4267316at2759"/>
<dbReference type="EMBL" id="KZ824306">
    <property type="protein sequence ID" value="RAL09225.1"/>
    <property type="molecule type" value="Genomic_DNA"/>
</dbReference>
<dbReference type="Proteomes" id="UP000248961">
    <property type="component" value="Unassembled WGS sequence"/>
</dbReference>
<dbReference type="InterPro" id="IPR000719">
    <property type="entry name" value="Prot_kinase_dom"/>
</dbReference>
<accession>A0A395HPN3</accession>
<dbReference type="STRING" id="1450537.A0A395HPN3"/>
<dbReference type="PANTHER" id="PTHR37171:SF1">
    <property type="entry name" value="SERINE_THREONINE-PROTEIN KINASE YRZF-RELATED"/>
    <property type="match status" value="1"/>
</dbReference>
<dbReference type="GO" id="GO:0004672">
    <property type="term" value="F:protein kinase activity"/>
    <property type="evidence" value="ECO:0007669"/>
    <property type="project" value="InterPro"/>
</dbReference>
<dbReference type="SUPFAM" id="SSF56112">
    <property type="entry name" value="Protein kinase-like (PK-like)"/>
    <property type="match status" value="1"/>
</dbReference>
<dbReference type="Pfam" id="PF06293">
    <property type="entry name" value="Kdo"/>
    <property type="match status" value="1"/>
</dbReference>
<evidence type="ECO:0000313" key="2">
    <source>
        <dbReference type="EMBL" id="RAL09225.1"/>
    </source>
</evidence>
<keyword evidence="3" id="KW-1185">Reference proteome</keyword>
<name>A0A395HPN3_ASPHC</name>
<feature type="domain" description="Protein kinase" evidence="1">
    <location>
        <begin position="84"/>
        <end position="348"/>
    </location>
</feature>
<reference evidence="2 3" key="1">
    <citation type="submission" date="2018-02" db="EMBL/GenBank/DDBJ databases">
        <title>The genomes of Aspergillus section Nigri reveals drivers in fungal speciation.</title>
        <authorList>
            <consortium name="DOE Joint Genome Institute"/>
            <person name="Vesth T.C."/>
            <person name="Nybo J."/>
            <person name="Theobald S."/>
            <person name="Brandl J."/>
            <person name="Frisvad J.C."/>
            <person name="Nielsen K.F."/>
            <person name="Lyhne E.K."/>
            <person name="Kogle M.E."/>
            <person name="Kuo A."/>
            <person name="Riley R."/>
            <person name="Clum A."/>
            <person name="Nolan M."/>
            <person name="Lipzen A."/>
            <person name="Salamov A."/>
            <person name="Henrissat B."/>
            <person name="Wiebenga A."/>
            <person name="De vries R.P."/>
            <person name="Grigoriev I.V."/>
            <person name="Mortensen U.H."/>
            <person name="Andersen M.R."/>
            <person name="Baker S.E."/>
        </authorList>
    </citation>
    <scope>NUCLEOTIDE SEQUENCE [LARGE SCALE GENOMIC DNA]</scope>
    <source>
        <strain evidence="2 3">CBS 101889</strain>
    </source>
</reference>
<dbReference type="GO" id="GO:0005524">
    <property type="term" value="F:ATP binding"/>
    <property type="evidence" value="ECO:0007669"/>
    <property type="project" value="InterPro"/>
</dbReference>
<dbReference type="AlphaFoldDB" id="A0A395HPN3"/>